<gene>
    <name evidence="1" type="ORF">SAMN05216223_101251</name>
</gene>
<protein>
    <submittedName>
        <fullName evidence="1">Uncharacterized protein</fullName>
    </submittedName>
</protein>
<dbReference type="EMBL" id="FNVU01000001">
    <property type="protein sequence ID" value="SEF53260.1"/>
    <property type="molecule type" value="Genomic_DNA"/>
</dbReference>
<organism evidence="1 2">
    <name type="scientific">Actinacidiphila yanglinensis</name>
    <dbReference type="NCBI Taxonomy" id="310779"/>
    <lineage>
        <taxon>Bacteria</taxon>
        <taxon>Bacillati</taxon>
        <taxon>Actinomycetota</taxon>
        <taxon>Actinomycetes</taxon>
        <taxon>Kitasatosporales</taxon>
        <taxon>Streptomycetaceae</taxon>
        <taxon>Actinacidiphila</taxon>
    </lineage>
</organism>
<name>A0A1H5SS66_9ACTN</name>
<accession>A0A1H5SS66</accession>
<keyword evidence="2" id="KW-1185">Reference proteome</keyword>
<proteinExistence type="predicted"/>
<dbReference type="Proteomes" id="UP000236754">
    <property type="component" value="Unassembled WGS sequence"/>
</dbReference>
<dbReference type="AlphaFoldDB" id="A0A1H5SS66"/>
<evidence type="ECO:0000313" key="2">
    <source>
        <dbReference type="Proteomes" id="UP000236754"/>
    </source>
</evidence>
<dbReference type="RefSeq" id="WP_200823102.1">
    <property type="nucleotide sequence ID" value="NZ_FNVU01000001.1"/>
</dbReference>
<reference evidence="1 2" key="1">
    <citation type="submission" date="2016-10" db="EMBL/GenBank/DDBJ databases">
        <authorList>
            <person name="de Groot N.N."/>
        </authorList>
    </citation>
    <scope>NUCLEOTIDE SEQUENCE [LARGE SCALE GENOMIC DNA]</scope>
    <source>
        <strain evidence="1 2">CGMCC 4.2023</strain>
    </source>
</reference>
<sequence length="155" mass="16243">MDVRVFVERLEREFLALARAGGEDPGAPAARPEPAIRATLVDVLAAAAEEIGRGIAPDTVALRIDGDEARFVLTPAPSAAAVDAGAPHAGDATLVAVRVSRQLKAAMDHAAGREGRAVDAWLAGLAAAAVRHDPALCPADRRGKRGRQRYTAWVR</sequence>
<evidence type="ECO:0000313" key="1">
    <source>
        <dbReference type="EMBL" id="SEF53260.1"/>
    </source>
</evidence>